<keyword evidence="3 15" id="KW-0547">Nucleotide-binding</keyword>
<evidence type="ECO:0000256" key="17">
    <source>
        <dbReference type="SAM" id="MobiDB-lite"/>
    </source>
</evidence>
<comment type="catalytic activity">
    <reaction evidence="13 15">
        <text>Couples ATP hydrolysis with the unwinding of duplex DNA by translocating in the 3'-5' direction.</text>
        <dbReference type="EC" id="5.6.2.4"/>
    </reaction>
</comment>
<evidence type="ECO:0000256" key="6">
    <source>
        <dbReference type="ARBA" id="ARBA00022806"/>
    </source>
</evidence>
<keyword evidence="5 15" id="KW-0378">Hydrolase</keyword>
<dbReference type="GeneID" id="90162087"/>
<feature type="domain" description="UvrD-like helicase ATP-binding" evidence="18">
    <location>
        <begin position="13"/>
        <end position="361"/>
    </location>
</feature>
<dbReference type="OMA" id="VDYKTNW"/>
<dbReference type="InterPro" id="IPR011335">
    <property type="entry name" value="Restrct_endonuc-II-like"/>
</dbReference>
<comment type="catalytic activity">
    <reaction evidence="14 15">
        <text>ATP + H2O = ADP + phosphate + H(+)</text>
        <dbReference type="Rhea" id="RHEA:13065"/>
        <dbReference type="ChEBI" id="CHEBI:15377"/>
        <dbReference type="ChEBI" id="CHEBI:15378"/>
        <dbReference type="ChEBI" id="CHEBI:30616"/>
        <dbReference type="ChEBI" id="CHEBI:43474"/>
        <dbReference type="ChEBI" id="CHEBI:456216"/>
        <dbReference type="EC" id="5.6.2.4"/>
    </reaction>
</comment>
<dbReference type="GO" id="GO:0005524">
    <property type="term" value="F:ATP binding"/>
    <property type="evidence" value="ECO:0007669"/>
    <property type="project" value="UniProtKB-UniRule"/>
</dbReference>
<feature type="binding site" evidence="15">
    <location>
        <position position="915"/>
    </location>
    <ligand>
        <name>Mg(2+)</name>
        <dbReference type="ChEBI" id="CHEBI:18420"/>
    </ligand>
</feature>
<dbReference type="AlphaFoldDB" id="A0A846WTR6"/>
<evidence type="ECO:0000313" key="21">
    <source>
        <dbReference type="Proteomes" id="UP000563898"/>
    </source>
</evidence>
<evidence type="ECO:0000256" key="16">
    <source>
        <dbReference type="PROSITE-ProRule" id="PRU00560"/>
    </source>
</evidence>
<dbReference type="PROSITE" id="PS51217">
    <property type="entry name" value="UVRD_HELICASE_CTER"/>
    <property type="match status" value="1"/>
</dbReference>
<evidence type="ECO:0000313" key="20">
    <source>
        <dbReference type="EMBL" id="NKY04150.1"/>
    </source>
</evidence>
<name>A0A846WTR6_9ACTN</name>
<comment type="caution">
    <text evidence="20">The sequence shown here is derived from an EMBL/GenBank/DDBJ whole genome shotgun (WGS) entry which is preliminary data.</text>
</comment>
<dbReference type="GO" id="GO:0008854">
    <property type="term" value="F:exodeoxyribonuclease V activity"/>
    <property type="evidence" value="ECO:0007669"/>
    <property type="project" value="UniProtKB-EC"/>
</dbReference>
<feature type="active site" description="For nuclease activity" evidence="15">
    <location>
        <position position="1059"/>
    </location>
</feature>
<evidence type="ECO:0000256" key="3">
    <source>
        <dbReference type="ARBA" id="ARBA00022741"/>
    </source>
</evidence>
<dbReference type="PROSITE" id="PS51198">
    <property type="entry name" value="UVRD_HELICASE_ATP_BIND"/>
    <property type="match status" value="1"/>
</dbReference>
<dbReference type="Pfam" id="PF00580">
    <property type="entry name" value="UvrD-helicase"/>
    <property type="match status" value="1"/>
</dbReference>
<dbReference type="HAMAP" id="MF_01485">
    <property type="entry name" value="RecB"/>
    <property type="match status" value="1"/>
</dbReference>
<dbReference type="EMBL" id="JAAXPC010000015">
    <property type="protein sequence ID" value="NKY04150.1"/>
    <property type="molecule type" value="Genomic_DNA"/>
</dbReference>
<dbReference type="InterPro" id="IPR000212">
    <property type="entry name" value="DNA_helicase_UvrD/REP"/>
</dbReference>
<dbReference type="Gene3D" id="3.90.320.10">
    <property type="match status" value="1"/>
</dbReference>
<dbReference type="RefSeq" id="WP_006368048.1">
    <property type="nucleotide sequence ID" value="NZ_CP073075.1"/>
</dbReference>
<comment type="catalytic activity">
    <reaction evidence="15">
        <text>Exonucleolytic cleavage (in the presence of ATP) in either 5'- to 3'- or 3'- to 5'-direction to yield 5'-phosphooligonucleotides.</text>
        <dbReference type="EC" id="3.1.11.5"/>
    </reaction>
</comment>
<dbReference type="GO" id="GO:0043138">
    <property type="term" value="F:3'-5' DNA helicase activity"/>
    <property type="evidence" value="ECO:0007669"/>
    <property type="project" value="UniProtKB-UniRule"/>
</dbReference>
<keyword evidence="2 15" id="KW-0479">Metal-binding</keyword>
<evidence type="ECO:0000259" key="18">
    <source>
        <dbReference type="PROSITE" id="PS51198"/>
    </source>
</evidence>
<dbReference type="GO" id="GO:0000724">
    <property type="term" value="P:double-strand break repair via homologous recombination"/>
    <property type="evidence" value="ECO:0007669"/>
    <property type="project" value="UniProtKB-UniRule"/>
</dbReference>
<comment type="function">
    <text evidence="15">A helicase/nuclease that prepares dsDNA breaks (DSB) for recombinational DNA repair. Binds to DSBs and unwinds DNA via a highly rapid and processive ATP-dependent bidirectional helicase activity. Unwinds dsDNA until it encounters a Chi (crossover hotspot instigator) sequence from the 3' direction. Cuts ssDNA a few nucleotides 3' to the Chi site. The properties and activities of the enzyme are changed at Chi. The Chi-altered holoenzyme produces a long 3'-ssDNA overhang and facilitates RecA-binding to the ssDNA for homologous DNA recombination and repair. Holoenzyme degrades any linearized DNA that is unable to undergo homologous recombination. In the holoenzyme this subunit contributes ATPase, 3'-5' helicase, exonuclease activity and loads RecA onto ssDNA.</text>
</comment>
<organism evidence="20 21">
    <name type="scientific">Gordonia polyisoprenivorans</name>
    <dbReference type="NCBI Taxonomy" id="84595"/>
    <lineage>
        <taxon>Bacteria</taxon>
        <taxon>Bacillati</taxon>
        <taxon>Actinomycetota</taxon>
        <taxon>Actinomycetes</taxon>
        <taxon>Mycobacteriales</taxon>
        <taxon>Gordoniaceae</taxon>
        <taxon>Gordonia</taxon>
    </lineage>
</organism>
<dbReference type="Pfam" id="PF13361">
    <property type="entry name" value="UvrD_C"/>
    <property type="match status" value="1"/>
</dbReference>
<dbReference type="GO" id="GO:0000287">
    <property type="term" value="F:magnesium ion binding"/>
    <property type="evidence" value="ECO:0007669"/>
    <property type="project" value="UniProtKB-UniRule"/>
</dbReference>
<dbReference type="Proteomes" id="UP000563898">
    <property type="component" value="Unassembled WGS sequence"/>
</dbReference>
<keyword evidence="4 15" id="KW-0227">DNA damage</keyword>
<evidence type="ECO:0000256" key="13">
    <source>
        <dbReference type="ARBA" id="ARBA00034617"/>
    </source>
</evidence>
<dbReference type="Pfam" id="PF12705">
    <property type="entry name" value="PDDEXK_1"/>
    <property type="match status" value="1"/>
</dbReference>
<accession>A0A846WTR6</accession>
<feature type="binding site" evidence="15">
    <location>
        <position position="1045"/>
    </location>
    <ligand>
        <name>Mg(2+)</name>
        <dbReference type="ChEBI" id="CHEBI:18420"/>
    </ligand>
</feature>
<evidence type="ECO:0000256" key="1">
    <source>
        <dbReference type="ARBA" id="ARBA00022722"/>
    </source>
</evidence>
<comment type="miscellaneous">
    <text evidence="15">In the RecBCD complex, RecB has a slow 3'-5' helicase, an exonuclease activity and loads RecA onto ssDNA, RecD has a fast 5'-3' helicase activity, while RecC stimulates the ATPase and processivity of the RecB helicase and contributes to recognition of the Chi site.</text>
</comment>
<evidence type="ECO:0000256" key="9">
    <source>
        <dbReference type="ARBA" id="ARBA00022842"/>
    </source>
</evidence>
<comment type="domain">
    <text evidence="15">The N-terminal DNA-binding domain is a ssDNA-dependent ATPase and has ATP-dependent 3'-5' helicase function. This domain interacts with RecC.</text>
</comment>
<feature type="compositionally biased region" description="Acidic residues" evidence="17">
    <location>
        <begin position="865"/>
        <end position="880"/>
    </location>
</feature>
<dbReference type="CDD" id="cd22352">
    <property type="entry name" value="RecB_C-like"/>
    <property type="match status" value="1"/>
</dbReference>
<evidence type="ECO:0000259" key="19">
    <source>
        <dbReference type="PROSITE" id="PS51217"/>
    </source>
</evidence>
<feature type="region of interest" description="DNA-binding and helicase activity, interacts with RecC" evidence="15">
    <location>
        <begin position="1"/>
        <end position="824"/>
    </location>
</feature>
<reference evidence="20 21" key="1">
    <citation type="submission" date="2020-04" db="EMBL/GenBank/DDBJ databases">
        <title>MicrobeNet Type strains.</title>
        <authorList>
            <person name="Nicholson A.C."/>
        </authorList>
    </citation>
    <scope>NUCLEOTIDE SEQUENCE [LARGE SCALE GENOMIC DNA]</scope>
    <source>
        <strain evidence="20 21">ATCC BAA-14</strain>
    </source>
</reference>
<dbReference type="InterPro" id="IPR011604">
    <property type="entry name" value="PDDEXK-like_dom_sf"/>
</dbReference>
<gene>
    <name evidence="15" type="primary">recB</name>
    <name evidence="20" type="ORF">HGA05_21510</name>
</gene>
<comment type="domain">
    <text evidence="15">The C-terminal domain has nuclease activity and interacts with RecD. It interacts with RecA, facilitating its loading onto ssDNA.</text>
</comment>
<evidence type="ECO:0000256" key="11">
    <source>
        <dbReference type="ARBA" id="ARBA00023204"/>
    </source>
</evidence>
<keyword evidence="7 15" id="KW-0269">Exonuclease</keyword>
<dbReference type="InterPro" id="IPR014017">
    <property type="entry name" value="DNA_helicase_UvrD-like_C"/>
</dbReference>
<dbReference type="SUPFAM" id="SSF52980">
    <property type="entry name" value="Restriction endonuclease-like"/>
    <property type="match status" value="1"/>
</dbReference>
<proteinExistence type="inferred from homology"/>
<dbReference type="GO" id="GO:0003677">
    <property type="term" value="F:DNA binding"/>
    <property type="evidence" value="ECO:0007669"/>
    <property type="project" value="UniProtKB-UniRule"/>
</dbReference>
<keyword evidence="10 15" id="KW-0238">DNA-binding</keyword>
<dbReference type="InterPro" id="IPR027417">
    <property type="entry name" value="P-loop_NTPase"/>
</dbReference>
<dbReference type="InterPro" id="IPR014016">
    <property type="entry name" value="UvrD-like_ATP-bd"/>
</dbReference>
<dbReference type="PANTHER" id="PTHR11070">
    <property type="entry name" value="UVRD / RECB / PCRA DNA HELICASE FAMILY MEMBER"/>
    <property type="match status" value="1"/>
</dbReference>
<protein>
    <recommendedName>
        <fullName evidence="15">RecBCD enzyme subunit RecB</fullName>
        <ecNumber evidence="15">3.1.11.5</ecNumber>
        <ecNumber evidence="15">5.6.2.4</ecNumber>
    </recommendedName>
    <alternativeName>
        <fullName evidence="15">DNA 3'-5' helicase subunit RecB</fullName>
    </alternativeName>
    <alternativeName>
        <fullName evidence="15">Exonuclease V subunit RecB</fullName>
        <shortName evidence="15">ExoV subunit RecB</shortName>
    </alternativeName>
    <alternativeName>
        <fullName evidence="15">Helicase/nuclease RecBCD subunit RecB</fullName>
    </alternativeName>
</protein>
<dbReference type="EC" id="5.6.2.4" evidence="15"/>
<sequence>MTFPAAGVAHGRLDAPRPFRLDEPLAEHTTVLEASAGTGKTYAIVGIAARHIAEGLPIDKLLLVTFSRSATAELRERMRERLTGLLTAIDARADEPDPGAASAQTPDAEPDELLSLMLTGDAETIALRRDRLARALSDFDASTIATTHTFCNRMLEALGFLGERELVYEIVEDVDDLVEETALDLYLRGFGRDPDDPVFTFDDAVTIAKEAVRNPAVDLVPAGVADAEGAPRADRAATRRVNFCHRVREIVERRKRESRLRTYDDLQMILYRIVIDENIGADACARIRDTFELILVDEFQDTDPLQWEILRRCFHGQRRLVLVGDPKQSIYAFRGAEILSYLDAVRVAGQRLALDTNWRSDENLVEALFRIYGGANLGNDQITVHQVNARRPGTRLTSSETGPAARTPDAQKPVPSLRVRWFRHDDFPVLMRNSAFASVNDVRAAVIADVAADVASLLASGTQLTTDSGVREVHPGDIAILVSANRTIEPLQNALGGHGIGSVVGTGTSVFATMSARHWLWVLRAIESPARNDRVALAALTPLIGWDPERLAGAGDAELTELAAGLADLARTFDDGGFAAMAQRILADHGVAGRVLAGADGERMLTDLLQVSTVCNRHVVEEDCGLSSLVEWLADRIADESLWRRSEEQTRRLDRDTQVVQIMTVHASKGLQFPIVYVPFGWDGARNSSPKTFRYHDDNGDRHLDVGGLDTTGRPERLRRSISEDAGEDLRKLYVALTRAGSQVVAWWAPSRGTSDSALHRLIFGHPPGYMEPGTTVAESVRVPDPDECEARLVQLGAGTDTISVESAGGLDPGRWVSDTAERSPNELSAAVFGGRIDSGWRRTSYSAIIAAAGHASFGSGDSGSEPEPEAQSVDDEPVEAVEEALPIADAGERAGTPSPMNGMPFGATFGTLVHETLEYVDTSAPDRRAHVRELCERSASRYGMPVDVDALTSALDKVLTTPLGFGDLWSVGPRDRLAELDFEMPLGPPEVTGSDPAGAGAPLAAIAELMSDLLPSDDLLRPYVPILASLPAQRLRGFLTGSIDSVLRIPDGRFVVVDYKTNRLRPGALMVEDFSAEAMAAEMIRSHYPLQALLYSVALHRYLRWRLPGYAAAAHLGPVQYHFVRGMAGPSTPAGCGVFEWSVPAELITTLSDLLAGAPR</sequence>
<comment type="similarity">
    <text evidence="15">Belongs to the helicase family. UvrD subfamily.</text>
</comment>
<evidence type="ECO:0000256" key="14">
    <source>
        <dbReference type="ARBA" id="ARBA00048988"/>
    </source>
</evidence>
<feature type="region of interest" description="Disordered" evidence="17">
    <location>
        <begin position="857"/>
        <end position="880"/>
    </location>
</feature>
<keyword evidence="1 15" id="KW-0540">Nuclease</keyword>
<dbReference type="GO" id="GO:0005829">
    <property type="term" value="C:cytosol"/>
    <property type="evidence" value="ECO:0007669"/>
    <property type="project" value="TreeGrafter"/>
</dbReference>
<dbReference type="InterPro" id="IPR004586">
    <property type="entry name" value="RecB"/>
</dbReference>
<dbReference type="EC" id="3.1.11.5" evidence="15"/>
<keyword evidence="9 15" id="KW-0460">Magnesium</keyword>
<evidence type="ECO:0000256" key="7">
    <source>
        <dbReference type="ARBA" id="ARBA00022839"/>
    </source>
</evidence>
<evidence type="ECO:0000256" key="12">
    <source>
        <dbReference type="ARBA" id="ARBA00023235"/>
    </source>
</evidence>
<evidence type="ECO:0000256" key="15">
    <source>
        <dbReference type="HAMAP-Rule" id="MF_01485"/>
    </source>
</evidence>
<keyword evidence="11 15" id="KW-0234">DNA repair</keyword>
<feature type="domain" description="UvrD-like helicase C-terminal" evidence="19">
    <location>
        <begin position="399"/>
        <end position="670"/>
    </location>
</feature>
<dbReference type="GO" id="GO:0009338">
    <property type="term" value="C:exodeoxyribonuclease V complex"/>
    <property type="evidence" value="ECO:0007669"/>
    <property type="project" value="TreeGrafter"/>
</dbReference>
<dbReference type="Gene3D" id="1.10.486.10">
    <property type="entry name" value="PCRA, domain 4"/>
    <property type="match status" value="1"/>
</dbReference>
<feature type="binding site" evidence="15">
    <location>
        <position position="1059"/>
    </location>
    <ligand>
        <name>Mg(2+)</name>
        <dbReference type="ChEBI" id="CHEBI:18420"/>
    </ligand>
</feature>
<feature type="region of interest" description="Nuclease activity, interacts with RecD and RecA" evidence="15">
    <location>
        <begin position="840"/>
        <end position="1161"/>
    </location>
</feature>
<keyword evidence="12 15" id="KW-0413">Isomerase</keyword>
<keyword evidence="6 15" id="KW-0347">Helicase</keyword>
<feature type="region of interest" description="Disordered" evidence="17">
    <location>
        <begin position="391"/>
        <end position="411"/>
    </location>
</feature>
<dbReference type="InterPro" id="IPR038726">
    <property type="entry name" value="PDDEXK_AddAB-type"/>
</dbReference>
<evidence type="ECO:0000256" key="4">
    <source>
        <dbReference type="ARBA" id="ARBA00022763"/>
    </source>
</evidence>
<dbReference type="SUPFAM" id="SSF52540">
    <property type="entry name" value="P-loop containing nucleoside triphosphate hydrolases"/>
    <property type="match status" value="1"/>
</dbReference>
<comment type="cofactor">
    <cofactor evidence="15">
        <name>Mg(2+)</name>
        <dbReference type="ChEBI" id="CHEBI:18420"/>
    </cofactor>
    <text evidence="15">Binds 1 Mg(2+) ion per subunit.</text>
</comment>
<evidence type="ECO:0000256" key="5">
    <source>
        <dbReference type="ARBA" id="ARBA00022801"/>
    </source>
</evidence>
<evidence type="ECO:0000256" key="8">
    <source>
        <dbReference type="ARBA" id="ARBA00022840"/>
    </source>
</evidence>
<dbReference type="Gene3D" id="3.40.50.300">
    <property type="entry name" value="P-loop containing nucleotide triphosphate hydrolases"/>
    <property type="match status" value="3"/>
</dbReference>
<evidence type="ECO:0000256" key="2">
    <source>
        <dbReference type="ARBA" id="ARBA00022723"/>
    </source>
</evidence>
<evidence type="ECO:0000256" key="10">
    <source>
        <dbReference type="ARBA" id="ARBA00023125"/>
    </source>
</evidence>
<dbReference type="PANTHER" id="PTHR11070:SF23">
    <property type="entry name" value="RECBCD ENZYME SUBUNIT RECB"/>
    <property type="match status" value="1"/>
</dbReference>
<comment type="subunit">
    <text evidence="15">Heterotrimer of RecB, RecC and RecD. All subunits contribute to DNA-binding. Interacts with RecA.</text>
</comment>
<feature type="binding site" evidence="16">
    <location>
        <begin position="34"/>
        <end position="41"/>
    </location>
    <ligand>
        <name>ATP</name>
        <dbReference type="ChEBI" id="CHEBI:30616"/>
    </ligand>
</feature>
<keyword evidence="8 15" id="KW-0067">ATP-binding</keyword>